<protein>
    <submittedName>
        <fullName evidence="2">DUF4255 domain-containing protein</fullName>
    </submittedName>
</protein>
<name>A0ABT5DI27_9BACT</name>
<dbReference type="RefSeq" id="WP_272143522.1">
    <property type="nucleotide sequence ID" value="NZ_JAQNDM010000002.1"/>
</dbReference>
<evidence type="ECO:0000313" key="3">
    <source>
        <dbReference type="Proteomes" id="UP001221838"/>
    </source>
</evidence>
<dbReference type="EMBL" id="JAQNDM010000002">
    <property type="protein sequence ID" value="MDC0713309.1"/>
    <property type="molecule type" value="Genomic_DNA"/>
</dbReference>
<dbReference type="Pfam" id="PF14065">
    <property type="entry name" value="Pvc16_N"/>
    <property type="match status" value="1"/>
</dbReference>
<reference evidence="2 3" key="1">
    <citation type="submission" date="2022-11" db="EMBL/GenBank/DDBJ databases">
        <title>Minimal conservation of predation-associated metabolite biosynthetic gene clusters underscores biosynthetic potential of Myxococcota including descriptions for ten novel species: Archangium lansinium sp. nov., Myxococcus landrumus sp. nov., Nannocystis bai.</title>
        <authorList>
            <person name="Ahearne A."/>
            <person name="Stevens C."/>
            <person name="Dowd S."/>
        </authorList>
    </citation>
    <scope>NUCLEOTIDE SEQUENCE [LARGE SCALE GENOMIC DNA]</scope>
    <source>
        <strain evidence="2 3">NCWAL01</strain>
    </source>
</reference>
<sequence length="178" mass="19903">MIGTALSFVCGKLNTYFRDAQHDSRDVVSLCPPEGHAAASTHELTNRILFSLCNVLQETTLRNQLPPKSTSSANRPSRAPLSINLHVVFSANYTDYVTGLDFLSDVLSFLQAMPVFDHQNSPDLNPRIQKLAFSMVNLDYAQLSNLWSMLRVEYRPSALYELRMLTLPQPWPSSSPSG</sequence>
<evidence type="ECO:0000259" key="1">
    <source>
        <dbReference type="Pfam" id="PF14065"/>
    </source>
</evidence>
<proteinExistence type="predicted"/>
<accession>A0ABT5DI27</accession>
<gene>
    <name evidence="2" type="ORF">POL68_32905</name>
</gene>
<dbReference type="InterPro" id="IPR025351">
    <property type="entry name" value="Pvc16_N"/>
</dbReference>
<organism evidence="2 3">
    <name type="scientific">Stigmatella ashevillensis</name>
    <dbReference type="NCBI Taxonomy" id="2995309"/>
    <lineage>
        <taxon>Bacteria</taxon>
        <taxon>Pseudomonadati</taxon>
        <taxon>Myxococcota</taxon>
        <taxon>Myxococcia</taxon>
        <taxon>Myxococcales</taxon>
        <taxon>Cystobacterineae</taxon>
        <taxon>Archangiaceae</taxon>
        <taxon>Stigmatella</taxon>
    </lineage>
</organism>
<feature type="domain" description="Pvc16 N-terminal" evidence="1">
    <location>
        <begin position="13"/>
        <end position="169"/>
    </location>
</feature>
<comment type="caution">
    <text evidence="2">The sequence shown here is derived from an EMBL/GenBank/DDBJ whole genome shotgun (WGS) entry which is preliminary data.</text>
</comment>
<dbReference type="Proteomes" id="UP001221838">
    <property type="component" value="Unassembled WGS sequence"/>
</dbReference>
<keyword evidence="3" id="KW-1185">Reference proteome</keyword>
<evidence type="ECO:0000313" key="2">
    <source>
        <dbReference type="EMBL" id="MDC0713309.1"/>
    </source>
</evidence>